<name>A0A9W4U0T6_9ASCO</name>
<dbReference type="PANTHER" id="PTHR36855:SF1">
    <property type="entry name" value="PEROXISOME MEMBRANE ANCHOR PROTEIN PEX14P N-TERMINAL DOMAIN-CONTAINING PROTEIN"/>
    <property type="match status" value="1"/>
</dbReference>
<comment type="caution">
    <text evidence="4">The sequence shown here is derived from an EMBL/GenBank/DDBJ whole genome shotgun (WGS) entry which is preliminary data.</text>
</comment>
<dbReference type="InterPro" id="IPR040554">
    <property type="entry name" value="KPWE_PEX14_dom"/>
</dbReference>
<protein>
    <submittedName>
        <fullName evidence="4">Uncharacterized protein</fullName>
    </submittedName>
</protein>
<evidence type="ECO:0000313" key="5">
    <source>
        <dbReference type="Proteomes" id="UP001152885"/>
    </source>
</evidence>
<dbReference type="InterPro" id="IPR058841">
    <property type="entry name" value="HTH_76"/>
</dbReference>
<feature type="compositionally biased region" description="Basic and acidic residues" evidence="1">
    <location>
        <begin position="146"/>
        <end position="168"/>
    </location>
</feature>
<sequence length="168" mass="19600">MANPQEETYIQYLNYDWDSFTEFQTGLEEVLQNYLQNLKESDPSIIEIPANDKQQLINQAKSFFFCEKTGNIINIEDYNDWKLHNEEKYDKNAKIVEIKEEETSSDPPYSSNYQNLVESILSGKEIPGIKQIPDTVLTDSASTSNQKERLKPWEKNKKIPNEEDIKIV</sequence>
<organism evidence="4 5">
    <name type="scientific">Candida verbasci</name>
    <dbReference type="NCBI Taxonomy" id="1227364"/>
    <lineage>
        <taxon>Eukaryota</taxon>
        <taxon>Fungi</taxon>
        <taxon>Dikarya</taxon>
        <taxon>Ascomycota</taxon>
        <taxon>Saccharomycotina</taxon>
        <taxon>Pichiomycetes</taxon>
        <taxon>Debaryomycetaceae</taxon>
        <taxon>Candida/Lodderomyces clade</taxon>
        <taxon>Candida</taxon>
    </lineage>
</organism>
<dbReference type="Proteomes" id="UP001152885">
    <property type="component" value="Unassembled WGS sequence"/>
</dbReference>
<keyword evidence="5" id="KW-1185">Reference proteome</keyword>
<reference evidence="4" key="1">
    <citation type="submission" date="2022-12" db="EMBL/GenBank/DDBJ databases">
        <authorList>
            <person name="Brejova B."/>
        </authorList>
    </citation>
    <scope>NUCLEOTIDE SEQUENCE</scope>
</reference>
<dbReference type="Pfam" id="PF17733">
    <property type="entry name" value="KPWE_dom"/>
    <property type="match status" value="1"/>
</dbReference>
<dbReference type="OrthoDB" id="9936937at2759"/>
<gene>
    <name evidence="4" type="ORF">CANVERA_P3834</name>
</gene>
<feature type="domain" description="PEX14-like helix-turn-helix" evidence="3">
    <location>
        <begin position="6"/>
        <end position="85"/>
    </location>
</feature>
<evidence type="ECO:0000259" key="2">
    <source>
        <dbReference type="Pfam" id="PF17733"/>
    </source>
</evidence>
<proteinExistence type="predicted"/>
<evidence type="ECO:0000259" key="3">
    <source>
        <dbReference type="Pfam" id="PF25871"/>
    </source>
</evidence>
<feature type="domain" description="Peroxisomal membrane protein PEX14-like KPWE" evidence="2">
    <location>
        <begin position="108"/>
        <end position="155"/>
    </location>
</feature>
<evidence type="ECO:0000313" key="4">
    <source>
        <dbReference type="EMBL" id="CAI5759324.1"/>
    </source>
</evidence>
<dbReference type="EMBL" id="CANTUO010000004">
    <property type="protein sequence ID" value="CAI5759324.1"/>
    <property type="molecule type" value="Genomic_DNA"/>
</dbReference>
<feature type="region of interest" description="Disordered" evidence="1">
    <location>
        <begin position="133"/>
        <end position="168"/>
    </location>
</feature>
<evidence type="ECO:0000256" key="1">
    <source>
        <dbReference type="SAM" id="MobiDB-lite"/>
    </source>
</evidence>
<accession>A0A9W4U0T6</accession>
<dbReference type="PANTHER" id="PTHR36855">
    <property type="entry name" value="CHROMOSOME 10, WHOLE GENOME SHOTGUN SEQUENCE"/>
    <property type="match status" value="1"/>
</dbReference>
<dbReference type="Pfam" id="PF25871">
    <property type="entry name" value="HTH_76"/>
    <property type="match status" value="1"/>
</dbReference>
<dbReference type="AlphaFoldDB" id="A0A9W4U0T6"/>